<dbReference type="AlphaFoldDB" id="A0A7I9XWA4"/>
<keyword evidence="1" id="KW-0472">Membrane</keyword>
<protein>
    <submittedName>
        <fullName evidence="2">Uncharacterized protein</fullName>
    </submittedName>
</protein>
<keyword evidence="1" id="KW-0812">Transmembrane</keyword>
<name>A0A7I9XWA4_9MYCO</name>
<dbReference type="Proteomes" id="UP000465361">
    <property type="component" value="Unassembled WGS sequence"/>
</dbReference>
<gene>
    <name evidence="2" type="ORF">MBOT_14210</name>
</gene>
<keyword evidence="3" id="KW-1185">Reference proteome</keyword>
<evidence type="ECO:0000313" key="3">
    <source>
        <dbReference type="Proteomes" id="UP000465361"/>
    </source>
</evidence>
<sequence>MEGRRSDGEKFADRVLQFAPGIVGTMEVTMRYRARGSGIVGVIVLVWLLIGVLATWQRDYFQGGNVSCATAGSIALTVIAGPLNYAGVNPKVSCHLPQPSSMGAGMEHQIEMEPL</sequence>
<reference evidence="2 3" key="1">
    <citation type="journal article" date="2019" name="Emerg. Microbes Infect.">
        <title>Comprehensive subspecies identification of 175 nontuberculous mycobacteria species based on 7547 genomic profiles.</title>
        <authorList>
            <person name="Matsumoto Y."/>
            <person name="Kinjo T."/>
            <person name="Motooka D."/>
            <person name="Nabeya D."/>
            <person name="Jung N."/>
            <person name="Uechi K."/>
            <person name="Horii T."/>
            <person name="Iida T."/>
            <person name="Fujita J."/>
            <person name="Nakamura S."/>
        </authorList>
    </citation>
    <scope>NUCLEOTIDE SEQUENCE [LARGE SCALE GENOMIC DNA]</scope>
    <source>
        <strain evidence="2 3">JCM 17322</strain>
    </source>
</reference>
<evidence type="ECO:0000313" key="2">
    <source>
        <dbReference type="EMBL" id="GFG74056.1"/>
    </source>
</evidence>
<organism evidence="2 3">
    <name type="scientific">Mycobacterium botniense</name>
    <dbReference type="NCBI Taxonomy" id="84962"/>
    <lineage>
        <taxon>Bacteria</taxon>
        <taxon>Bacillati</taxon>
        <taxon>Actinomycetota</taxon>
        <taxon>Actinomycetes</taxon>
        <taxon>Mycobacteriales</taxon>
        <taxon>Mycobacteriaceae</taxon>
        <taxon>Mycobacterium</taxon>
    </lineage>
</organism>
<feature type="transmembrane region" description="Helical" evidence="1">
    <location>
        <begin position="36"/>
        <end position="56"/>
    </location>
</feature>
<evidence type="ECO:0000256" key="1">
    <source>
        <dbReference type="SAM" id="Phobius"/>
    </source>
</evidence>
<keyword evidence="1" id="KW-1133">Transmembrane helix</keyword>
<comment type="caution">
    <text evidence="2">The sequence shown here is derived from an EMBL/GenBank/DDBJ whole genome shotgun (WGS) entry which is preliminary data.</text>
</comment>
<proteinExistence type="predicted"/>
<accession>A0A7I9XWA4</accession>
<dbReference type="EMBL" id="BLKW01000002">
    <property type="protein sequence ID" value="GFG74056.1"/>
    <property type="molecule type" value="Genomic_DNA"/>
</dbReference>